<evidence type="ECO:0000256" key="1">
    <source>
        <dbReference type="SAM" id="MobiDB-lite"/>
    </source>
</evidence>
<name>A0A0C3KZN3_PISTI</name>
<accession>A0A0C3KZN3</accession>
<dbReference type="AlphaFoldDB" id="A0A0C3KZN3"/>
<organism evidence="2 3">
    <name type="scientific">Pisolithus tinctorius Marx 270</name>
    <dbReference type="NCBI Taxonomy" id="870435"/>
    <lineage>
        <taxon>Eukaryota</taxon>
        <taxon>Fungi</taxon>
        <taxon>Dikarya</taxon>
        <taxon>Basidiomycota</taxon>
        <taxon>Agaricomycotina</taxon>
        <taxon>Agaricomycetes</taxon>
        <taxon>Agaricomycetidae</taxon>
        <taxon>Boletales</taxon>
        <taxon>Sclerodermatineae</taxon>
        <taxon>Pisolithaceae</taxon>
        <taxon>Pisolithus</taxon>
    </lineage>
</organism>
<keyword evidence="3" id="KW-1185">Reference proteome</keyword>
<dbReference type="EMBL" id="KN831944">
    <property type="protein sequence ID" value="KIO14957.1"/>
    <property type="molecule type" value="Genomic_DNA"/>
</dbReference>
<dbReference type="HOGENOM" id="CLU_1441582_0_0_1"/>
<dbReference type="Proteomes" id="UP000054217">
    <property type="component" value="Unassembled WGS sequence"/>
</dbReference>
<dbReference type="InParanoid" id="A0A0C3KZN3"/>
<feature type="compositionally biased region" description="Basic and acidic residues" evidence="1">
    <location>
        <begin position="26"/>
        <end position="46"/>
    </location>
</feature>
<gene>
    <name evidence="2" type="ORF">M404DRAFT_17781</name>
</gene>
<reference evidence="3" key="2">
    <citation type="submission" date="2015-01" db="EMBL/GenBank/DDBJ databases">
        <title>Evolutionary Origins and Diversification of the Mycorrhizal Mutualists.</title>
        <authorList>
            <consortium name="DOE Joint Genome Institute"/>
            <consortium name="Mycorrhizal Genomics Consortium"/>
            <person name="Kohler A."/>
            <person name="Kuo A."/>
            <person name="Nagy L.G."/>
            <person name="Floudas D."/>
            <person name="Copeland A."/>
            <person name="Barry K.W."/>
            <person name="Cichocki N."/>
            <person name="Veneault-Fourrey C."/>
            <person name="LaButti K."/>
            <person name="Lindquist E.A."/>
            <person name="Lipzen A."/>
            <person name="Lundell T."/>
            <person name="Morin E."/>
            <person name="Murat C."/>
            <person name="Riley R."/>
            <person name="Ohm R."/>
            <person name="Sun H."/>
            <person name="Tunlid A."/>
            <person name="Henrissat B."/>
            <person name="Grigoriev I.V."/>
            <person name="Hibbett D.S."/>
            <person name="Martin F."/>
        </authorList>
    </citation>
    <scope>NUCLEOTIDE SEQUENCE [LARGE SCALE GENOMIC DNA]</scope>
    <source>
        <strain evidence="3">Marx 270</strain>
    </source>
</reference>
<feature type="region of interest" description="Disordered" evidence="1">
    <location>
        <begin position="26"/>
        <end position="47"/>
    </location>
</feature>
<reference evidence="2 3" key="1">
    <citation type="submission" date="2014-04" db="EMBL/GenBank/DDBJ databases">
        <authorList>
            <consortium name="DOE Joint Genome Institute"/>
            <person name="Kuo A."/>
            <person name="Kohler A."/>
            <person name="Costa M.D."/>
            <person name="Nagy L.G."/>
            <person name="Floudas D."/>
            <person name="Copeland A."/>
            <person name="Barry K.W."/>
            <person name="Cichocki N."/>
            <person name="Veneault-Fourrey C."/>
            <person name="LaButti K."/>
            <person name="Lindquist E.A."/>
            <person name="Lipzen A."/>
            <person name="Lundell T."/>
            <person name="Morin E."/>
            <person name="Murat C."/>
            <person name="Sun H."/>
            <person name="Tunlid A."/>
            <person name="Henrissat B."/>
            <person name="Grigoriev I.V."/>
            <person name="Hibbett D.S."/>
            <person name="Martin F."/>
            <person name="Nordberg H.P."/>
            <person name="Cantor M.N."/>
            <person name="Hua S.X."/>
        </authorList>
    </citation>
    <scope>NUCLEOTIDE SEQUENCE [LARGE SCALE GENOMIC DNA]</scope>
    <source>
        <strain evidence="2 3">Marx 270</strain>
    </source>
</reference>
<protein>
    <submittedName>
        <fullName evidence="2">Uncharacterized protein</fullName>
    </submittedName>
</protein>
<evidence type="ECO:0000313" key="3">
    <source>
        <dbReference type="Proteomes" id="UP000054217"/>
    </source>
</evidence>
<sequence length="188" mass="21169">MGCRESFDRNDERGRVGAKVLKKIEEDREGRIHDDKEDGEDDKDHQLNGLATYRTRKLEHETFLCRLKFEFAPSPTRKLPDLASIETSALPRGYLPDPLASSQLHTLADWHLRYRTSLVRHPYLEVLSLSFPCSILRHGSLSPFFISVAISSSSWALFLTVPPTVLRHAGAAIEVVMPGLLVSMDGQT</sequence>
<evidence type="ECO:0000313" key="2">
    <source>
        <dbReference type="EMBL" id="KIO14957.1"/>
    </source>
</evidence>
<proteinExistence type="predicted"/>